<keyword evidence="2" id="KW-1185">Reference proteome</keyword>
<proteinExistence type="predicted"/>
<sequence length="203" mass="23885">MNKMKSLYLKESLIAKTREITWNNNLNYGGLAENAKYIGRKTNQLRPKTKSSETCSARSKSHHFHGYVHVAIRKRDPQNSYEEPRNKTVHINSEYLKQAIQRFLRRANRNRKVYKNALKYGTATNIYKGHKQNEEFSTPIINYELVQKKAPRRSRNEKMRPITNAMKIREFKGQKDLRKINIDARKVPAKSQERISQQIIGNL</sequence>
<organism evidence="1 2">
    <name type="scientific">Euplotes crassus</name>
    <dbReference type="NCBI Taxonomy" id="5936"/>
    <lineage>
        <taxon>Eukaryota</taxon>
        <taxon>Sar</taxon>
        <taxon>Alveolata</taxon>
        <taxon>Ciliophora</taxon>
        <taxon>Intramacronucleata</taxon>
        <taxon>Spirotrichea</taxon>
        <taxon>Hypotrichia</taxon>
        <taxon>Euplotida</taxon>
        <taxon>Euplotidae</taxon>
        <taxon>Moneuplotes</taxon>
    </lineage>
</organism>
<name>A0AAD1XQS7_EUPCR</name>
<dbReference type="AlphaFoldDB" id="A0AAD1XQS7"/>
<dbReference type="Proteomes" id="UP001295684">
    <property type="component" value="Unassembled WGS sequence"/>
</dbReference>
<dbReference type="EMBL" id="CAMPGE010018591">
    <property type="protein sequence ID" value="CAI2376996.1"/>
    <property type="molecule type" value="Genomic_DNA"/>
</dbReference>
<reference evidence="1" key="1">
    <citation type="submission" date="2023-07" db="EMBL/GenBank/DDBJ databases">
        <authorList>
            <consortium name="AG Swart"/>
            <person name="Singh M."/>
            <person name="Singh A."/>
            <person name="Seah K."/>
            <person name="Emmerich C."/>
        </authorList>
    </citation>
    <scope>NUCLEOTIDE SEQUENCE</scope>
    <source>
        <strain evidence="1">DP1</strain>
    </source>
</reference>
<comment type="caution">
    <text evidence="1">The sequence shown here is derived from an EMBL/GenBank/DDBJ whole genome shotgun (WGS) entry which is preliminary data.</text>
</comment>
<evidence type="ECO:0000313" key="1">
    <source>
        <dbReference type="EMBL" id="CAI2376996.1"/>
    </source>
</evidence>
<gene>
    <name evidence="1" type="ORF">ECRASSUSDP1_LOCUS18375</name>
</gene>
<accession>A0AAD1XQS7</accession>
<protein>
    <submittedName>
        <fullName evidence="1">Uncharacterized protein</fullName>
    </submittedName>
</protein>
<evidence type="ECO:0000313" key="2">
    <source>
        <dbReference type="Proteomes" id="UP001295684"/>
    </source>
</evidence>